<keyword evidence="2" id="KW-0645">Protease</keyword>
<evidence type="ECO:0000256" key="3">
    <source>
        <dbReference type="ARBA" id="ARBA00022801"/>
    </source>
</evidence>
<dbReference type="GeneID" id="28831222"/>
<dbReference type="GO" id="GO:0006508">
    <property type="term" value="P:proteolysis"/>
    <property type="evidence" value="ECO:0007669"/>
    <property type="project" value="UniProtKB-KW"/>
</dbReference>
<dbReference type="GO" id="GO:0019783">
    <property type="term" value="F:ubiquitin-like protein peptidase activity"/>
    <property type="evidence" value="ECO:0007669"/>
    <property type="project" value="UniProtKB-ARBA"/>
</dbReference>
<dbReference type="Gene3D" id="3.40.395.10">
    <property type="entry name" value="Adenoviral Proteinase, Chain A"/>
    <property type="match status" value="1"/>
</dbReference>
<proteinExistence type="inferred from homology"/>
<comment type="similarity">
    <text evidence="1">Belongs to the peptidase C48 family.</text>
</comment>
<dbReference type="STRING" id="149040.A0A132BD58"/>
<dbReference type="SUPFAM" id="SSF54001">
    <property type="entry name" value="Cysteine proteinases"/>
    <property type="match status" value="1"/>
</dbReference>
<feature type="domain" description="Ubiquitin-like protease family profile" evidence="4">
    <location>
        <begin position="133"/>
        <end position="242"/>
    </location>
</feature>
<evidence type="ECO:0000313" key="5">
    <source>
        <dbReference type="EMBL" id="KUJ10362.1"/>
    </source>
</evidence>
<keyword evidence="3" id="KW-0378">Hydrolase</keyword>
<protein>
    <recommendedName>
        <fullName evidence="4">Ubiquitin-like protease family profile domain-containing protein</fullName>
    </recommendedName>
</protein>
<evidence type="ECO:0000313" key="6">
    <source>
        <dbReference type="Proteomes" id="UP000070700"/>
    </source>
</evidence>
<accession>A0A132BD58</accession>
<dbReference type="RefSeq" id="XP_018064717.1">
    <property type="nucleotide sequence ID" value="XM_018221496.1"/>
</dbReference>
<dbReference type="InterPro" id="IPR038765">
    <property type="entry name" value="Papain-like_cys_pep_sf"/>
</dbReference>
<dbReference type="GO" id="GO:0008234">
    <property type="term" value="F:cysteine-type peptidase activity"/>
    <property type="evidence" value="ECO:0007669"/>
    <property type="project" value="InterPro"/>
</dbReference>
<dbReference type="InParanoid" id="A0A132BD58"/>
<dbReference type="AlphaFoldDB" id="A0A132BD58"/>
<dbReference type="InterPro" id="IPR003653">
    <property type="entry name" value="Peptidase_C48_C"/>
</dbReference>
<sequence length="494" mass="56333">MGFTLRPPRRHSLSTATGSFQKQFRPLTQKRVDQIKAAIGSVVDRYEDVVPILPKGVNGVNAYELQDLLTNVPEPDIANIEKTIRVSCNYANDDDSSRKDSGLCVVVNYNFWASLRIGRDDELVEALKAEMVEPDNFFDFKYILILVPIIGGLENHLSLVAISPKNKTIDYLDSSPTPFRNSGDEAEIFPRVFNFLARYLGRRFVWPTWKIRRYASATQPTKNFECTAYVLANATCLAFGYSLIYDLYCNMLNRRQRAASELLNGGLGPYTGDSSDALEFANEFTYEFGNEDEKPTSQIGFHELEEDIVKTLPLAVQNNRGTYRDVTDIQGLLSVAALVHDDTHMKILRRWCEVPRRNLIDCVGMVELFDRRLLQGGQRDTEEDVLDVDLRGTPRALKSMFNIHRLKNVADLTLLSGTLSGPKGREPINKYSKTHLQLNYYHIKLLTLVSRKTRDFETCEGREEWNSKIDSEKEQLLRMKGSVVRIKSDWQAHV</sequence>
<dbReference type="KEGG" id="psco:LY89DRAFT_760173"/>
<keyword evidence="6" id="KW-1185">Reference proteome</keyword>
<evidence type="ECO:0000256" key="1">
    <source>
        <dbReference type="ARBA" id="ARBA00005234"/>
    </source>
</evidence>
<evidence type="ECO:0000256" key="2">
    <source>
        <dbReference type="ARBA" id="ARBA00022670"/>
    </source>
</evidence>
<dbReference type="OrthoDB" id="3524142at2759"/>
<name>A0A132BD58_MOLSC</name>
<reference evidence="5 6" key="1">
    <citation type="submission" date="2015-10" db="EMBL/GenBank/DDBJ databases">
        <title>Full genome of DAOMC 229536 Phialocephala scopiformis, a fungal endophyte of spruce producing the potent anti-insectan compound rugulosin.</title>
        <authorList>
            <consortium name="DOE Joint Genome Institute"/>
            <person name="Walker A.K."/>
            <person name="Frasz S.L."/>
            <person name="Seifert K.A."/>
            <person name="Miller J.D."/>
            <person name="Mondo S.J."/>
            <person name="Labutti K."/>
            <person name="Lipzen A."/>
            <person name="Dockter R."/>
            <person name="Kennedy M."/>
            <person name="Grigoriev I.V."/>
            <person name="Spatafora J.W."/>
        </authorList>
    </citation>
    <scope>NUCLEOTIDE SEQUENCE [LARGE SCALE GENOMIC DNA]</scope>
    <source>
        <strain evidence="5 6">CBS 120377</strain>
    </source>
</reference>
<dbReference type="Pfam" id="PF02902">
    <property type="entry name" value="Peptidase_C48"/>
    <property type="match status" value="1"/>
</dbReference>
<dbReference type="EMBL" id="KQ947429">
    <property type="protein sequence ID" value="KUJ10362.1"/>
    <property type="molecule type" value="Genomic_DNA"/>
</dbReference>
<gene>
    <name evidence="5" type="ORF">LY89DRAFT_760173</name>
</gene>
<evidence type="ECO:0000259" key="4">
    <source>
        <dbReference type="Pfam" id="PF02902"/>
    </source>
</evidence>
<organism evidence="5 6">
    <name type="scientific">Mollisia scopiformis</name>
    <name type="common">Conifer needle endophyte fungus</name>
    <name type="synonym">Phialocephala scopiformis</name>
    <dbReference type="NCBI Taxonomy" id="149040"/>
    <lineage>
        <taxon>Eukaryota</taxon>
        <taxon>Fungi</taxon>
        <taxon>Dikarya</taxon>
        <taxon>Ascomycota</taxon>
        <taxon>Pezizomycotina</taxon>
        <taxon>Leotiomycetes</taxon>
        <taxon>Helotiales</taxon>
        <taxon>Mollisiaceae</taxon>
        <taxon>Mollisia</taxon>
    </lineage>
</organism>
<dbReference type="Proteomes" id="UP000070700">
    <property type="component" value="Unassembled WGS sequence"/>
</dbReference>